<dbReference type="PANTHER" id="PTHR43300:SF11">
    <property type="entry name" value="ACETYLTRANSFERASE RV3034C-RELATED"/>
    <property type="match status" value="1"/>
</dbReference>
<organism evidence="6 7">
    <name type="scientific">Hymenobacter roseosalivarius DSM 11622</name>
    <dbReference type="NCBI Taxonomy" id="645990"/>
    <lineage>
        <taxon>Bacteria</taxon>
        <taxon>Pseudomonadati</taxon>
        <taxon>Bacteroidota</taxon>
        <taxon>Cytophagia</taxon>
        <taxon>Cytophagales</taxon>
        <taxon>Hymenobacteraceae</taxon>
        <taxon>Hymenobacter</taxon>
    </lineage>
</organism>
<keyword evidence="3" id="KW-0677">Repeat</keyword>
<accession>A0A1W1VGH9</accession>
<comment type="similarity">
    <text evidence="1">Belongs to the transferase hexapeptide repeat family.</text>
</comment>
<dbReference type="EMBL" id="FWWW01000058">
    <property type="protein sequence ID" value="SMB92465.1"/>
    <property type="molecule type" value="Genomic_DNA"/>
</dbReference>
<evidence type="ECO:0000256" key="2">
    <source>
        <dbReference type="ARBA" id="ARBA00022679"/>
    </source>
</evidence>
<dbReference type="PANTHER" id="PTHR43300">
    <property type="entry name" value="ACETYLTRANSFERASE"/>
    <property type="match status" value="1"/>
</dbReference>
<dbReference type="Gene3D" id="2.160.10.10">
    <property type="entry name" value="Hexapeptide repeat proteins"/>
    <property type="match status" value="1"/>
</dbReference>
<evidence type="ECO:0000256" key="4">
    <source>
        <dbReference type="ARBA" id="ARBA00023251"/>
    </source>
</evidence>
<dbReference type="InterPro" id="IPR018357">
    <property type="entry name" value="Hexapep_transf_CS"/>
</dbReference>
<dbReference type="InterPro" id="IPR050179">
    <property type="entry name" value="Trans_hexapeptide_repeat"/>
</dbReference>
<dbReference type="FunFam" id="2.160.10.10:FF:000037">
    <property type="entry name" value="Streptogramin A acetyltransferase"/>
    <property type="match status" value="1"/>
</dbReference>
<evidence type="ECO:0000313" key="7">
    <source>
        <dbReference type="Proteomes" id="UP000192266"/>
    </source>
</evidence>
<keyword evidence="7" id="KW-1185">Reference proteome</keyword>
<evidence type="ECO:0000313" key="6">
    <source>
        <dbReference type="EMBL" id="SMB92465.1"/>
    </source>
</evidence>
<dbReference type="GO" id="GO:0046677">
    <property type="term" value="P:response to antibiotic"/>
    <property type="evidence" value="ECO:0007669"/>
    <property type="project" value="UniProtKB-KW"/>
</dbReference>
<name>A0A1W1VGH9_9BACT</name>
<dbReference type="PROSITE" id="PS00101">
    <property type="entry name" value="HEXAPEP_TRANSFERASES"/>
    <property type="match status" value="1"/>
</dbReference>
<dbReference type="SUPFAM" id="SSF51161">
    <property type="entry name" value="Trimeric LpxA-like enzymes"/>
    <property type="match status" value="1"/>
</dbReference>
<protein>
    <submittedName>
        <fullName evidence="6">VatB</fullName>
    </submittedName>
</protein>
<evidence type="ECO:0000256" key="3">
    <source>
        <dbReference type="ARBA" id="ARBA00022737"/>
    </source>
</evidence>
<dbReference type="STRING" id="645990.SAMN00120144_2165"/>
<keyword evidence="5" id="KW-0012">Acyltransferase</keyword>
<dbReference type="Pfam" id="PF00132">
    <property type="entry name" value="Hexapep"/>
    <property type="match status" value="1"/>
</dbReference>
<dbReference type="InterPro" id="IPR001451">
    <property type="entry name" value="Hexapep"/>
</dbReference>
<dbReference type="AlphaFoldDB" id="A0A1W1VGH9"/>
<dbReference type="InterPro" id="IPR011004">
    <property type="entry name" value="Trimer_LpxA-like_sf"/>
</dbReference>
<dbReference type="Proteomes" id="UP000192266">
    <property type="component" value="Unassembled WGS sequence"/>
</dbReference>
<dbReference type="RefSeq" id="WP_084444758.1">
    <property type="nucleotide sequence ID" value="NZ_FWWW01000058.1"/>
</dbReference>
<reference evidence="6 7" key="1">
    <citation type="submission" date="2017-04" db="EMBL/GenBank/DDBJ databases">
        <authorList>
            <person name="Afonso C.L."/>
            <person name="Miller P.J."/>
            <person name="Scott M.A."/>
            <person name="Spackman E."/>
            <person name="Goraichik I."/>
            <person name="Dimitrov K.M."/>
            <person name="Suarez D.L."/>
            <person name="Swayne D.E."/>
        </authorList>
    </citation>
    <scope>NUCLEOTIDE SEQUENCE [LARGE SCALE GENOMIC DNA]</scope>
    <source>
        <strain evidence="6 7">DSM 11622</strain>
    </source>
</reference>
<gene>
    <name evidence="6" type="ORF">SAMN00120144_2165</name>
</gene>
<evidence type="ECO:0000256" key="5">
    <source>
        <dbReference type="ARBA" id="ARBA00023315"/>
    </source>
</evidence>
<dbReference type="CDD" id="cd03349">
    <property type="entry name" value="LbH_XAT"/>
    <property type="match status" value="1"/>
</dbReference>
<sequence length="216" mass="23616">MAVVAPSTVFPLAGYERLCFLKNVVTHPQITIGDYTYYDDFESVGNFQKNVRYLFDFTGDRLIIGKFCMIASGVEFIMNGANHLTTAVSAYPFAVFGGDWATAMQDKTYPTKGDTVVGNDVWIGYRATILPGVTIGDGAIIGSYAVVTRNVPAYAIVGGNPAQVIRPRFEEATISQLLSSAWWEWPLEKITHYAPLLTGDVTAFLAAYQAEKSSEA</sequence>
<keyword evidence="2" id="KW-0808">Transferase</keyword>
<evidence type="ECO:0000256" key="1">
    <source>
        <dbReference type="ARBA" id="ARBA00007274"/>
    </source>
</evidence>
<dbReference type="OrthoDB" id="9814490at2"/>
<proteinExistence type="inferred from homology"/>
<dbReference type="GO" id="GO:0016746">
    <property type="term" value="F:acyltransferase activity"/>
    <property type="evidence" value="ECO:0007669"/>
    <property type="project" value="UniProtKB-KW"/>
</dbReference>
<keyword evidence="4" id="KW-0046">Antibiotic resistance</keyword>